<dbReference type="GO" id="GO:0005975">
    <property type="term" value="P:carbohydrate metabolic process"/>
    <property type="evidence" value="ECO:0007669"/>
    <property type="project" value="InterPro"/>
</dbReference>
<dbReference type="InterPro" id="IPR011330">
    <property type="entry name" value="Glyco_hydro/deAcase_b/a-brl"/>
</dbReference>
<evidence type="ECO:0000313" key="3">
    <source>
        <dbReference type="Proteomes" id="UP000286246"/>
    </source>
</evidence>
<name>A0A420AE25_SPHD1</name>
<reference evidence="2 3" key="1">
    <citation type="submission" date="2018-09" db="EMBL/GenBank/DDBJ databases">
        <title>Genomic Encyclopedia of Type Strains, Phase III (KMG-III): the genomes of soil and plant-associated and newly described type strains.</title>
        <authorList>
            <person name="Whitman W."/>
        </authorList>
    </citation>
    <scope>NUCLEOTIDE SEQUENCE [LARGE SCALE GENOMIC DNA]</scope>
    <source>
        <strain evidence="2 3">CECT 7938</strain>
    </source>
</reference>
<keyword evidence="1" id="KW-0732">Signal</keyword>
<sequence>MMKQLVFTIVFLFFFSFAFAQIPHGDLDNYKREWIALEENARPLIGIRSFTVMGSKYYLIVDPMTLETRIVDSKLLKVRSRDSVQVNKSLNGTVYERCFSIVRKTENNLQDAGLNFRLPKESGINLTIDLCPSHKPLDKDIFEDVLSAFKGLDSTLPLAVSVSGKWLLNHPDDLAWLKSLEKKGIEITWINHTYDHVFNSKPLVSNFLLSPGTDLSYEILANEKLMLKNGLMPSVFFRCPGLVSDRAIIEKLLSFGLIAVGSDAWLAKGQPVHNGSIVLIHGNGNEELGVRDFIKLLQTEADAIKAKHWTLYSLSEGLEQYPN</sequence>
<evidence type="ECO:0008006" key="4">
    <source>
        <dbReference type="Google" id="ProtNLM"/>
    </source>
</evidence>
<dbReference type="SUPFAM" id="SSF88713">
    <property type="entry name" value="Glycoside hydrolase/deacetylase"/>
    <property type="match status" value="1"/>
</dbReference>
<keyword evidence="3" id="KW-1185">Reference proteome</keyword>
<evidence type="ECO:0000256" key="1">
    <source>
        <dbReference type="SAM" id="SignalP"/>
    </source>
</evidence>
<organism evidence="2 3">
    <name type="scientific">Sphingobacterium detergens</name>
    <dbReference type="NCBI Taxonomy" id="1145106"/>
    <lineage>
        <taxon>Bacteria</taxon>
        <taxon>Pseudomonadati</taxon>
        <taxon>Bacteroidota</taxon>
        <taxon>Sphingobacteriia</taxon>
        <taxon>Sphingobacteriales</taxon>
        <taxon>Sphingobacteriaceae</taxon>
        <taxon>Sphingobacterium</taxon>
    </lineage>
</organism>
<dbReference type="Proteomes" id="UP000286246">
    <property type="component" value="Unassembled WGS sequence"/>
</dbReference>
<dbReference type="RefSeq" id="WP_120262117.1">
    <property type="nucleotide sequence ID" value="NZ_RAPY01000008.1"/>
</dbReference>
<accession>A0A420AE25</accession>
<protein>
    <recommendedName>
        <fullName evidence="4">Polysaccharide deacetylase</fullName>
    </recommendedName>
</protein>
<comment type="caution">
    <text evidence="2">The sequence shown here is derived from an EMBL/GenBank/DDBJ whole genome shotgun (WGS) entry which is preliminary data.</text>
</comment>
<dbReference type="OrthoDB" id="1331280at2"/>
<proteinExistence type="predicted"/>
<feature type="chain" id="PRO_5019519179" description="Polysaccharide deacetylase" evidence="1">
    <location>
        <begin position="21"/>
        <end position="323"/>
    </location>
</feature>
<dbReference type="EMBL" id="RAPY01000008">
    <property type="protein sequence ID" value="RKE42653.1"/>
    <property type="molecule type" value="Genomic_DNA"/>
</dbReference>
<dbReference type="AlphaFoldDB" id="A0A420AE25"/>
<feature type="signal peptide" evidence="1">
    <location>
        <begin position="1"/>
        <end position="20"/>
    </location>
</feature>
<dbReference type="Gene3D" id="3.20.20.370">
    <property type="entry name" value="Glycoside hydrolase/deacetylase"/>
    <property type="match status" value="1"/>
</dbReference>
<dbReference type="CDD" id="cd10963">
    <property type="entry name" value="CE4_RC0012_like"/>
    <property type="match status" value="1"/>
</dbReference>
<gene>
    <name evidence="2" type="ORF">DFQ12_5569</name>
</gene>
<evidence type="ECO:0000313" key="2">
    <source>
        <dbReference type="EMBL" id="RKE42653.1"/>
    </source>
</evidence>